<sequence>MRNKYTITLSDRINQKLDDYSKNNGISRSSVIEIALIDLFDKSKSPPLNNSNELLKKIENQDERLNRIEAILNPDDHIMSVFGELSKPRKMDYISMIEQLEPNKMYRQSDLFQHLPDAMQFNSKKATVSRAVAQGFIETNGEKGKKCRVKGSSAIKWLNKYRKVNDE</sequence>
<evidence type="ECO:0000313" key="2">
    <source>
        <dbReference type="Proteomes" id="UP000694228"/>
    </source>
</evidence>
<dbReference type="EMBL" id="CP077107">
    <property type="protein sequence ID" value="QXO95561.1"/>
    <property type="molecule type" value="Genomic_DNA"/>
</dbReference>
<organism evidence="1 2">
    <name type="scientific">Methanospirillum hungatei</name>
    <dbReference type="NCBI Taxonomy" id="2203"/>
    <lineage>
        <taxon>Archaea</taxon>
        <taxon>Methanobacteriati</taxon>
        <taxon>Methanobacteriota</taxon>
        <taxon>Stenosarchaea group</taxon>
        <taxon>Methanomicrobia</taxon>
        <taxon>Methanomicrobiales</taxon>
        <taxon>Methanospirillaceae</taxon>
        <taxon>Methanospirillum</taxon>
    </lineage>
</organism>
<protein>
    <submittedName>
        <fullName evidence="1">Ribbon-helix-helix domain-containing protein</fullName>
    </submittedName>
</protein>
<accession>A0A8F5VNP6</accession>
<evidence type="ECO:0000313" key="1">
    <source>
        <dbReference type="EMBL" id="QXO95561.1"/>
    </source>
</evidence>
<gene>
    <name evidence="1" type="ORF">KSK55_03945</name>
</gene>
<dbReference type="AlphaFoldDB" id="A0A8F5VNP6"/>
<dbReference type="Proteomes" id="UP000694228">
    <property type="component" value="Chromosome"/>
</dbReference>
<dbReference type="OrthoDB" id="386729at2157"/>
<reference evidence="1 2" key="1">
    <citation type="submission" date="2021-06" db="EMBL/GenBank/DDBJ databases">
        <title>Complete genome sequence of the secondary alcohol utilizing methanogen Methanospirillum hungatei strain GP1.</title>
        <authorList>
            <person name="Day L.A."/>
            <person name="Costa K.C."/>
        </authorList>
    </citation>
    <scope>NUCLEOTIDE SEQUENCE [LARGE SCALE GENOMIC DNA]</scope>
    <source>
        <strain evidence="1 2">GP1</strain>
    </source>
</reference>
<proteinExistence type="predicted"/>
<name>A0A8F5VNP6_METHU</name>